<evidence type="ECO:0000256" key="3">
    <source>
        <dbReference type="ARBA" id="ARBA00022692"/>
    </source>
</evidence>
<dbReference type="AlphaFoldDB" id="A0A151INH8"/>
<feature type="domain" description="Cytochrome c oxidase assembly factor 3 mitochondrial coiled-coil" evidence="8">
    <location>
        <begin position="40"/>
        <end position="86"/>
    </location>
</feature>
<evidence type="ECO:0000256" key="7">
    <source>
        <dbReference type="RuleBase" id="RU367056"/>
    </source>
</evidence>
<evidence type="ECO:0000256" key="1">
    <source>
        <dbReference type="ARBA" id="ARBA00004304"/>
    </source>
</evidence>
<evidence type="ECO:0000259" key="8">
    <source>
        <dbReference type="Pfam" id="PF09813"/>
    </source>
</evidence>
<dbReference type="GO" id="GO:0033617">
    <property type="term" value="P:mitochondrial respiratory chain complex IV assembly"/>
    <property type="evidence" value="ECO:0007669"/>
    <property type="project" value="UniProtKB-UniRule"/>
</dbReference>
<keyword evidence="4 7" id="KW-1133">Transmembrane helix</keyword>
<comment type="subunit">
    <text evidence="7">Component of 250-400 kDa complexes called cytochrome oxidase assembly intermediates or COA complexes.</text>
</comment>
<dbReference type="EMBL" id="KQ976932">
    <property type="protein sequence ID" value="KYN07027.1"/>
    <property type="molecule type" value="Genomic_DNA"/>
</dbReference>
<keyword evidence="7" id="KW-0999">Mitochondrion inner membrane</keyword>
<dbReference type="InterPro" id="IPR041752">
    <property type="entry name" value="Coa3"/>
</dbReference>
<name>A0A151INH8_9HYME</name>
<dbReference type="InterPro" id="IPR018628">
    <property type="entry name" value="Coa3_CC"/>
</dbReference>
<gene>
    <name evidence="9" type="ORF">ALC62_02003</name>
</gene>
<accession>A0A151INH8</accession>
<dbReference type="STRING" id="456900.A0A151INH8"/>
<keyword evidence="3 7" id="KW-0812">Transmembrane</keyword>
<keyword evidence="6 7" id="KW-0472">Membrane</keyword>
<evidence type="ECO:0000256" key="5">
    <source>
        <dbReference type="ARBA" id="ARBA00023128"/>
    </source>
</evidence>
<dbReference type="PANTHER" id="PTHR15642:SF3">
    <property type="entry name" value="CYTOCHROME C OXIDASE ASSEMBLY FACTOR 3 HOMOLOG, MITOCHONDRIAL"/>
    <property type="match status" value="1"/>
</dbReference>
<organism evidence="9 10">
    <name type="scientific">Cyphomyrmex costatus</name>
    <dbReference type="NCBI Taxonomy" id="456900"/>
    <lineage>
        <taxon>Eukaryota</taxon>
        <taxon>Metazoa</taxon>
        <taxon>Ecdysozoa</taxon>
        <taxon>Arthropoda</taxon>
        <taxon>Hexapoda</taxon>
        <taxon>Insecta</taxon>
        <taxon>Pterygota</taxon>
        <taxon>Neoptera</taxon>
        <taxon>Endopterygota</taxon>
        <taxon>Hymenoptera</taxon>
        <taxon>Apocrita</taxon>
        <taxon>Aculeata</taxon>
        <taxon>Formicoidea</taxon>
        <taxon>Formicidae</taxon>
        <taxon>Myrmicinae</taxon>
        <taxon>Cyphomyrmex</taxon>
    </lineage>
</organism>
<dbReference type="Proteomes" id="UP000078542">
    <property type="component" value="Unassembled WGS sequence"/>
</dbReference>
<comment type="function">
    <text evidence="7">Required for assembly of cytochrome c oxidase (complex IV).</text>
</comment>
<proteinExistence type="inferred from homology"/>
<dbReference type="GO" id="GO:0005743">
    <property type="term" value="C:mitochondrial inner membrane"/>
    <property type="evidence" value="ECO:0007669"/>
    <property type="project" value="UniProtKB-UniRule"/>
</dbReference>
<feature type="transmembrane region" description="Helical" evidence="7">
    <location>
        <begin position="53"/>
        <end position="73"/>
    </location>
</feature>
<evidence type="ECO:0000256" key="2">
    <source>
        <dbReference type="ARBA" id="ARBA00007035"/>
    </source>
</evidence>
<feature type="non-terminal residue" evidence="9">
    <location>
        <position position="1"/>
    </location>
</feature>
<evidence type="ECO:0000313" key="10">
    <source>
        <dbReference type="Proteomes" id="UP000078542"/>
    </source>
</evidence>
<sequence>LSTDSQLQQNETMPKIDIIKDAAKLTNTNIVYMKRVEEQNLQRAKQVQKYRKANSYTALVCGLAVIGIYAYTIHSVKQEKFLDDFEVPEKIIDNAT</sequence>
<comment type="similarity">
    <text evidence="2 7">Belongs to the COA3 family.</text>
</comment>
<reference evidence="9 10" key="1">
    <citation type="submission" date="2016-03" db="EMBL/GenBank/DDBJ databases">
        <title>Cyphomyrmex costatus WGS genome.</title>
        <authorList>
            <person name="Nygaard S."/>
            <person name="Hu H."/>
            <person name="Boomsma J."/>
            <person name="Zhang G."/>
        </authorList>
    </citation>
    <scope>NUCLEOTIDE SEQUENCE [LARGE SCALE GENOMIC DNA]</scope>
    <source>
        <strain evidence="9">MS0001</strain>
        <tissue evidence="9">Whole body</tissue>
    </source>
</reference>
<keyword evidence="10" id="KW-1185">Reference proteome</keyword>
<evidence type="ECO:0000313" key="9">
    <source>
        <dbReference type="EMBL" id="KYN07027.1"/>
    </source>
</evidence>
<evidence type="ECO:0000256" key="4">
    <source>
        <dbReference type="ARBA" id="ARBA00022989"/>
    </source>
</evidence>
<comment type="subcellular location">
    <subcellularLocation>
        <location evidence="1">Mitochondrion membrane</location>
        <topology evidence="1">Single-pass membrane protein</topology>
    </subcellularLocation>
</comment>
<protein>
    <recommendedName>
        <fullName evidence="7">Cytochrome c oxidase assembly factor 3</fullName>
    </recommendedName>
</protein>
<dbReference type="Pfam" id="PF09813">
    <property type="entry name" value="Coa3_cc"/>
    <property type="match status" value="1"/>
</dbReference>
<dbReference type="PANTHER" id="PTHR15642">
    <property type="entry name" value="CYTOCHROME C OXIDASE ASSEMBLY FACTOR 3, MITOCHONDRIAL"/>
    <property type="match status" value="1"/>
</dbReference>
<evidence type="ECO:0000256" key="6">
    <source>
        <dbReference type="ARBA" id="ARBA00023136"/>
    </source>
</evidence>
<keyword evidence="5 7" id="KW-0496">Mitochondrion</keyword>